<feature type="region of interest" description="Disordered" evidence="1">
    <location>
        <begin position="21"/>
        <end position="63"/>
    </location>
</feature>
<accession>A0A368SE83</accession>
<dbReference type="Gene3D" id="6.10.140.1350">
    <property type="match status" value="1"/>
</dbReference>
<sequence>PRWPRRRRRPHHRPLALAVLERPVPATPPAKAINTPALARNPTHPATPRHLQGPQPRPAARPLGFPFRERTAMPGLHHWLDLNLRPDLLATSKRLSFSDADFPSPGRGGSVQPKPGLETIGEEGDDLAQALALSQSNTPPPSPGTTGPLYPTPGGTPTTTPSAPVATSLSLAPPGPSQSQQSQEAVAATRMSEQRRQAELFGEYQQQQHHHQQALAAQKGLQQAWASAAAGRLQSQELMLYTVDGGAAGYETRWEELHPVSQGLLLRIEDNIREYRDDSERLDQCSRLDDLSPFSFEFDAGQITQEAVSISTTMNREKISIESLMTVIKEIMWNTGFAIRSYVKLRPRFVHLSAGIANHSGSSGAQTDFSQLLTTAPSFHCYSSATRRPSPFVQHTIARFEDHLGECCKWILELEQLVQTKNDKTFAESLESLSKVMSNVHDYLIHLASKAEHIHQSVETMKTQYLNNRRCRGDLSNPFLKANRREEAKQQATARIKHPMLHLPPPGQPTTVVVVPVISSQLQQTSFPTVATSPRSYPTLPLPSVLPPSHTQTSPAPLTTNPLSSPWPVLQFTPFGSFSTLELGSTQAASLLGTGTPFSATSLFPIPSGGGIAASGINRTGRTKPGRNRNR</sequence>
<dbReference type="PANTHER" id="PTHR13437:SF6">
    <property type="entry name" value="DUF632 DOMAIN-CONTAINING PROTEIN"/>
    <property type="match status" value="1"/>
</dbReference>
<dbReference type="EMBL" id="CM003536">
    <property type="protein sequence ID" value="RCV40742.1"/>
    <property type="molecule type" value="Genomic_DNA"/>
</dbReference>
<evidence type="ECO:0000256" key="1">
    <source>
        <dbReference type="SAM" id="MobiDB-lite"/>
    </source>
</evidence>
<dbReference type="GO" id="GO:0017056">
    <property type="term" value="F:structural constituent of nuclear pore"/>
    <property type="evidence" value="ECO:0007669"/>
    <property type="project" value="InterPro"/>
</dbReference>
<dbReference type="GO" id="GO:0005643">
    <property type="term" value="C:nuclear pore"/>
    <property type="evidence" value="ECO:0007669"/>
    <property type="project" value="InterPro"/>
</dbReference>
<feature type="non-terminal residue" evidence="2">
    <location>
        <position position="1"/>
    </location>
</feature>
<protein>
    <submittedName>
        <fullName evidence="2">Uncharacterized protein</fullName>
    </submittedName>
</protein>
<dbReference type="InterPro" id="IPR024882">
    <property type="entry name" value="NUP58/p45/49"/>
</dbReference>
<gene>
    <name evidence="2" type="ORF">SETIT_9G079300v2</name>
</gene>
<feature type="compositionally biased region" description="Basic residues" evidence="1">
    <location>
        <begin position="621"/>
        <end position="631"/>
    </location>
</feature>
<dbReference type="STRING" id="4555.A0A368SE83"/>
<dbReference type="OrthoDB" id="2538017at2759"/>
<dbReference type="EMBL" id="CM003536">
    <property type="protein sequence ID" value="RCV40743.1"/>
    <property type="molecule type" value="Genomic_DNA"/>
</dbReference>
<feature type="compositionally biased region" description="Low complexity" evidence="1">
    <location>
        <begin position="144"/>
        <end position="170"/>
    </location>
</feature>
<organism evidence="2">
    <name type="scientific">Setaria italica</name>
    <name type="common">Foxtail millet</name>
    <name type="synonym">Panicum italicum</name>
    <dbReference type="NCBI Taxonomy" id="4555"/>
    <lineage>
        <taxon>Eukaryota</taxon>
        <taxon>Viridiplantae</taxon>
        <taxon>Streptophyta</taxon>
        <taxon>Embryophyta</taxon>
        <taxon>Tracheophyta</taxon>
        <taxon>Spermatophyta</taxon>
        <taxon>Magnoliopsida</taxon>
        <taxon>Liliopsida</taxon>
        <taxon>Poales</taxon>
        <taxon>Poaceae</taxon>
        <taxon>PACMAD clade</taxon>
        <taxon>Panicoideae</taxon>
        <taxon>Panicodae</taxon>
        <taxon>Paniceae</taxon>
        <taxon>Cenchrinae</taxon>
        <taxon>Setaria</taxon>
    </lineage>
</organism>
<dbReference type="GO" id="GO:0008139">
    <property type="term" value="F:nuclear localization sequence binding"/>
    <property type="evidence" value="ECO:0007669"/>
    <property type="project" value="InterPro"/>
</dbReference>
<dbReference type="PANTHER" id="PTHR13437">
    <property type="entry name" value="NUCLEOPORIN P58/P45 NUCLEOPORIN-LIKE PROTEIN 1"/>
    <property type="match status" value="1"/>
</dbReference>
<dbReference type="AlphaFoldDB" id="A0A368SE83"/>
<reference evidence="2" key="2">
    <citation type="submission" date="2015-07" db="EMBL/GenBank/DDBJ databases">
        <authorList>
            <person name="Noorani M."/>
        </authorList>
    </citation>
    <scope>NUCLEOTIDE SEQUENCE</scope>
    <source>
        <strain evidence="2">Yugu1</strain>
    </source>
</reference>
<feature type="region of interest" description="Disordered" evidence="1">
    <location>
        <begin position="133"/>
        <end position="191"/>
    </location>
</feature>
<reference evidence="2" key="1">
    <citation type="journal article" date="2012" name="Nat. Biotechnol.">
        <title>Reference genome sequence of the model plant Setaria.</title>
        <authorList>
            <person name="Bennetzen J.L."/>
            <person name="Schmutz J."/>
            <person name="Wang H."/>
            <person name="Percifield R."/>
            <person name="Hawkins J."/>
            <person name="Pontaroli A.C."/>
            <person name="Estep M."/>
            <person name="Feng L."/>
            <person name="Vaughn J.N."/>
            <person name="Grimwood J."/>
            <person name="Jenkins J."/>
            <person name="Barry K."/>
            <person name="Lindquist E."/>
            <person name="Hellsten U."/>
            <person name="Deshpande S."/>
            <person name="Wang X."/>
            <person name="Wu X."/>
            <person name="Mitros T."/>
            <person name="Triplett J."/>
            <person name="Yang X."/>
            <person name="Ye C.Y."/>
            <person name="Mauro-Herrera M."/>
            <person name="Wang L."/>
            <person name="Li P."/>
            <person name="Sharma M."/>
            <person name="Sharma R."/>
            <person name="Ronald P.C."/>
            <person name="Panaud O."/>
            <person name="Kellogg E.A."/>
            <person name="Brutnell T.P."/>
            <person name="Doust A.N."/>
            <person name="Tuskan G.A."/>
            <person name="Rokhsar D."/>
            <person name="Devos K.M."/>
        </authorList>
    </citation>
    <scope>NUCLEOTIDE SEQUENCE [LARGE SCALE GENOMIC DNA]</scope>
    <source>
        <strain evidence="2">Yugu1</strain>
    </source>
</reference>
<evidence type="ECO:0000313" key="2">
    <source>
        <dbReference type="EMBL" id="RCV40742.1"/>
    </source>
</evidence>
<feature type="region of interest" description="Disordered" evidence="1">
    <location>
        <begin position="609"/>
        <end position="631"/>
    </location>
</feature>
<name>A0A368SE83_SETIT</name>
<feature type="region of interest" description="Disordered" evidence="1">
    <location>
        <begin position="97"/>
        <end position="121"/>
    </location>
</feature>
<proteinExistence type="predicted"/>